<dbReference type="GO" id="GO:0046872">
    <property type="term" value="F:metal ion binding"/>
    <property type="evidence" value="ECO:0007669"/>
    <property type="project" value="UniProtKB-KW"/>
</dbReference>
<comment type="similarity">
    <text evidence="2">Belongs to the sodium:neurotransmitter symporter (SNF) (TC 2.A.22) family.</text>
</comment>
<keyword evidence="8" id="KW-0769">Symport</keyword>
<evidence type="ECO:0000256" key="13">
    <source>
        <dbReference type="ARBA" id="ARBA00023180"/>
    </source>
</evidence>
<dbReference type="GO" id="GO:0051583">
    <property type="term" value="P:dopamine uptake involved in synaptic transmission"/>
    <property type="evidence" value="ECO:0007669"/>
    <property type="project" value="TreeGrafter"/>
</dbReference>
<dbReference type="SUPFAM" id="SSF161070">
    <property type="entry name" value="SNF-like"/>
    <property type="match status" value="1"/>
</dbReference>
<name>A0A6L2PZS2_COPFO</name>
<dbReference type="EMBL" id="BLKM01012981">
    <property type="protein sequence ID" value="GFG38133.1"/>
    <property type="molecule type" value="Genomic_DNA"/>
</dbReference>
<evidence type="ECO:0000256" key="15">
    <source>
        <dbReference type="SAM" id="Phobius"/>
    </source>
</evidence>
<feature type="disulfide bond" evidence="14">
    <location>
        <begin position="75"/>
        <end position="84"/>
    </location>
</feature>
<accession>A0A6L2PZS2</accession>
<evidence type="ECO:0000256" key="5">
    <source>
        <dbReference type="ARBA" id="ARBA00022692"/>
    </source>
</evidence>
<dbReference type="Proteomes" id="UP000502823">
    <property type="component" value="Unassembled WGS sequence"/>
</dbReference>
<dbReference type="PANTHER" id="PTHR11616:SF320">
    <property type="entry name" value="SODIUM-DEPENDENT NORADRENALINE TRANSPORTER"/>
    <property type="match status" value="1"/>
</dbReference>
<evidence type="ECO:0000256" key="12">
    <source>
        <dbReference type="ARBA" id="ARBA00023157"/>
    </source>
</evidence>
<evidence type="ECO:0000256" key="4">
    <source>
        <dbReference type="ARBA" id="ARBA00022475"/>
    </source>
</evidence>
<feature type="transmembrane region" description="Helical" evidence="15">
    <location>
        <begin position="187"/>
        <end position="207"/>
    </location>
</feature>
<keyword evidence="11 15" id="KW-0472">Membrane</keyword>
<keyword evidence="17" id="KW-1185">Reference proteome</keyword>
<dbReference type="GO" id="GO:0006865">
    <property type="term" value="P:amino acid transport"/>
    <property type="evidence" value="ECO:0007669"/>
    <property type="project" value="TreeGrafter"/>
</dbReference>
<reference evidence="17" key="1">
    <citation type="submission" date="2020-01" db="EMBL/GenBank/DDBJ databases">
        <title>Draft genome sequence of the Termite Coptotermes fromosanus.</title>
        <authorList>
            <person name="Itakura S."/>
            <person name="Yosikawa Y."/>
            <person name="Umezawa K."/>
        </authorList>
    </citation>
    <scope>NUCLEOTIDE SEQUENCE [LARGE SCALE GENOMIC DNA]</scope>
</reference>
<dbReference type="GO" id="GO:0032809">
    <property type="term" value="C:neuronal cell body membrane"/>
    <property type="evidence" value="ECO:0007669"/>
    <property type="project" value="TreeGrafter"/>
</dbReference>
<dbReference type="PRINTS" id="PR00176">
    <property type="entry name" value="NANEUSMPORT"/>
</dbReference>
<protein>
    <submittedName>
        <fullName evidence="16">Uncharacterized protein</fullName>
    </submittedName>
</protein>
<evidence type="ECO:0000256" key="10">
    <source>
        <dbReference type="ARBA" id="ARBA00023053"/>
    </source>
</evidence>
<keyword evidence="9 15" id="KW-1133">Transmembrane helix</keyword>
<sequence>MANVICSFHGDRVEGEPAITGSGGTQTPQDLVDYGIGYAVVLIAFYVDFYYNVIIAWALRYFFASFTSLLPWTTCDNSWNTPQCRPFELDAWTVESRQNGSVTVGDVTEQRLYGGPIIATGDDDPNNHTKFTSAASEYFNRAVLELHRSAGLHDLGAIKWDVALCLLAVYLICYFSLWKGISTSGKVVWFTALFPYAVLLILLVRGVTLPGSADGIMYYLSPNFSAITQAE</sequence>
<keyword evidence="12 14" id="KW-1015">Disulfide bond</keyword>
<gene>
    <name evidence="16" type="ORF">Cfor_04785</name>
</gene>
<evidence type="ECO:0000256" key="3">
    <source>
        <dbReference type="ARBA" id="ARBA00022448"/>
    </source>
</evidence>
<evidence type="ECO:0000256" key="2">
    <source>
        <dbReference type="ARBA" id="ARBA00006459"/>
    </source>
</evidence>
<dbReference type="GO" id="GO:0030424">
    <property type="term" value="C:axon"/>
    <property type="evidence" value="ECO:0007669"/>
    <property type="project" value="TreeGrafter"/>
</dbReference>
<keyword evidence="10" id="KW-0915">Sodium</keyword>
<dbReference type="Pfam" id="PF00209">
    <property type="entry name" value="SNF"/>
    <property type="match status" value="1"/>
</dbReference>
<dbReference type="PROSITE" id="PS50267">
    <property type="entry name" value="NA_NEUROTRAN_SYMP_3"/>
    <property type="match status" value="1"/>
</dbReference>
<evidence type="ECO:0000256" key="14">
    <source>
        <dbReference type="PIRSR" id="PIRSR600175-2"/>
    </source>
</evidence>
<organism evidence="16 17">
    <name type="scientific">Coptotermes formosanus</name>
    <name type="common">Formosan subterranean termite</name>
    <dbReference type="NCBI Taxonomy" id="36987"/>
    <lineage>
        <taxon>Eukaryota</taxon>
        <taxon>Metazoa</taxon>
        <taxon>Ecdysozoa</taxon>
        <taxon>Arthropoda</taxon>
        <taxon>Hexapoda</taxon>
        <taxon>Insecta</taxon>
        <taxon>Pterygota</taxon>
        <taxon>Neoptera</taxon>
        <taxon>Polyneoptera</taxon>
        <taxon>Dictyoptera</taxon>
        <taxon>Blattodea</taxon>
        <taxon>Blattoidea</taxon>
        <taxon>Termitoidae</taxon>
        <taxon>Rhinotermitidae</taxon>
        <taxon>Coptotermes</taxon>
    </lineage>
</organism>
<keyword evidence="6" id="KW-0479">Metal-binding</keyword>
<feature type="transmembrane region" description="Helical" evidence="15">
    <location>
        <begin position="36"/>
        <end position="59"/>
    </location>
</feature>
<evidence type="ECO:0000313" key="16">
    <source>
        <dbReference type="EMBL" id="GFG38133.1"/>
    </source>
</evidence>
<evidence type="ECO:0000256" key="1">
    <source>
        <dbReference type="ARBA" id="ARBA00004651"/>
    </source>
</evidence>
<dbReference type="GO" id="GO:0042734">
    <property type="term" value="C:presynaptic membrane"/>
    <property type="evidence" value="ECO:0007669"/>
    <property type="project" value="TreeGrafter"/>
</dbReference>
<dbReference type="InterPro" id="IPR000175">
    <property type="entry name" value="Na/ntran_symport"/>
</dbReference>
<keyword evidence="3" id="KW-0813">Transport</keyword>
<dbReference type="GO" id="GO:0015874">
    <property type="term" value="P:norepinephrine transport"/>
    <property type="evidence" value="ECO:0007669"/>
    <property type="project" value="TreeGrafter"/>
</dbReference>
<comment type="caution">
    <text evidence="16">The sequence shown here is derived from an EMBL/GenBank/DDBJ whole genome shotgun (WGS) entry which is preliminary data.</text>
</comment>
<evidence type="ECO:0000256" key="11">
    <source>
        <dbReference type="ARBA" id="ARBA00023136"/>
    </source>
</evidence>
<comment type="subcellular location">
    <subcellularLocation>
        <location evidence="1">Cell membrane</location>
        <topology evidence="1">Multi-pass membrane protein</topology>
    </subcellularLocation>
</comment>
<feature type="transmembrane region" description="Helical" evidence="15">
    <location>
        <begin position="162"/>
        <end position="181"/>
    </location>
</feature>
<keyword evidence="7" id="KW-0532">Neurotransmitter transport</keyword>
<dbReference type="PANTHER" id="PTHR11616">
    <property type="entry name" value="SODIUM/CHLORIDE DEPENDENT TRANSPORTER"/>
    <property type="match status" value="1"/>
</dbReference>
<feature type="non-terminal residue" evidence="16">
    <location>
        <position position="231"/>
    </location>
</feature>
<dbReference type="InterPro" id="IPR037272">
    <property type="entry name" value="SNS_sf"/>
</dbReference>
<keyword evidence="13" id="KW-0325">Glycoprotein</keyword>
<dbReference type="PROSITE" id="PS00754">
    <property type="entry name" value="NA_NEUROTRAN_SYMP_2"/>
    <property type="match status" value="1"/>
</dbReference>
<evidence type="ECO:0000256" key="9">
    <source>
        <dbReference type="ARBA" id="ARBA00022989"/>
    </source>
</evidence>
<dbReference type="GO" id="GO:0005330">
    <property type="term" value="F:dopamine:sodium symporter activity"/>
    <property type="evidence" value="ECO:0007669"/>
    <property type="project" value="TreeGrafter"/>
</dbReference>
<keyword evidence="4" id="KW-1003">Cell membrane</keyword>
<evidence type="ECO:0000256" key="7">
    <source>
        <dbReference type="ARBA" id="ARBA00022775"/>
    </source>
</evidence>
<evidence type="ECO:0000313" key="17">
    <source>
        <dbReference type="Proteomes" id="UP000502823"/>
    </source>
</evidence>
<dbReference type="InParanoid" id="A0A6L2PZS2"/>
<dbReference type="AlphaFoldDB" id="A0A6L2PZS2"/>
<evidence type="ECO:0000256" key="6">
    <source>
        <dbReference type="ARBA" id="ARBA00022723"/>
    </source>
</evidence>
<dbReference type="OrthoDB" id="6581954at2759"/>
<keyword evidence="5 15" id="KW-0812">Transmembrane</keyword>
<evidence type="ECO:0000256" key="8">
    <source>
        <dbReference type="ARBA" id="ARBA00022847"/>
    </source>
</evidence>
<proteinExistence type="inferred from homology"/>